<name>A0A644WLM1_9ZZZZ</name>
<sequence length="78" mass="8513">MDGPVLEHGRHAEPRGDQVVQDENAGQHDNRRGPEGSQFRTVAALLGGFPQDRLSLGCRFALGDAEFPCHSIPSKMMN</sequence>
<evidence type="ECO:0000256" key="1">
    <source>
        <dbReference type="SAM" id="MobiDB-lite"/>
    </source>
</evidence>
<feature type="compositionally biased region" description="Basic and acidic residues" evidence="1">
    <location>
        <begin position="1"/>
        <end position="16"/>
    </location>
</feature>
<protein>
    <submittedName>
        <fullName evidence="2">Uncharacterized protein</fullName>
    </submittedName>
</protein>
<evidence type="ECO:0000313" key="2">
    <source>
        <dbReference type="EMBL" id="MPM04477.1"/>
    </source>
</evidence>
<accession>A0A644WLM1</accession>
<organism evidence="2">
    <name type="scientific">bioreactor metagenome</name>
    <dbReference type="NCBI Taxonomy" id="1076179"/>
    <lineage>
        <taxon>unclassified sequences</taxon>
        <taxon>metagenomes</taxon>
        <taxon>ecological metagenomes</taxon>
    </lineage>
</organism>
<feature type="compositionally biased region" description="Basic and acidic residues" evidence="1">
    <location>
        <begin position="25"/>
        <end position="34"/>
    </location>
</feature>
<dbReference type="AlphaFoldDB" id="A0A644WLM1"/>
<gene>
    <name evidence="2" type="ORF">SDC9_50754</name>
</gene>
<comment type="caution">
    <text evidence="2">The sequence shown here is derived from an EMBL/GenBank/DDBJ whole genome shotgun (WGS) entry which is preliminary data.</text>
</comment>
<feature type="region of interest" description="Disordered" evidence="1">
    <location>
        <begin position="1"/>
        <end position="37"/>
    </location>
</feature>
<reference evidence="2" key="1">
    <citation type="submission" date="2019-08" db="EMBL/GenBank/DDBJ databases">
        <authorList>
            <person name="Kucharzyk K."/>
            <person name="Murdoch R.W."/>
            <person name="Higgins S."/>
            <person name="Loffler F."/>
        </authorList>
    </citation>
    <scope>NUCLEOTIDE SEQUENCE</scope>
</reference>
<proteinExistence type="predicted"/>
<dbReference type="EMBL" id="VSSQ01001042">
    <property type="protein sequence ID" value="MPM04477.1"/>
    <property type="molecule type" value="Genomic_DNA"/>
</dbReference>